<sequence>MPLLKRKALQKCPEPEHLKDSDQVFVCETTGELFSNYDDFFMRTMLLSSTVWSCVMTGRTNLTYMDALESEKSAKRTLKTFPAALKGPILLIASRTKRTAIHDLASDVHGYAKDVFFKGETVYTKAGDPEVIRKAKIVRVVISDPASDHIPSRLIYHVETVDEATRAIYTVRGEAIMRERNSLSREKCKLFLKQHVELGANQMLCVKQKSLELFVTSKGCTDDKVFYGQSPDFKVSKKLQSPRDKPVKPAKSSKQAGQQQANPTHQQNRKQPTIEKYLKQSAAEDSVEVKKATKLLEAKKTRQEERARKKDLAKKRMQLERTLLDSQVALALKEYSSVKEDLELIDQRVIPPAREVQALIGADNFPDFLFILEFLNTFGDLLSIETKFPNGITVEQLERALILREPNGPLCDILQVLLSALFGASQDTESSEESSLELGMKKLMRWSQAKLSMNIADLPLDWTTVSELLRLYLVVNSGPESIGYASFILHRDYPHIIRTLTTHTVFQLSTKDVMQIICTLIHHLLMTNEVLNRVEKLGEDRILIRNNQLEQRRLAQKKTLLTQATYDHFKKELASKVAQLADSEIEEYQKQMEQKLKNDLDVIENADLARMKDLKRVEKMFKQNSCFYQMYLGSDRGFRNYWQFQSLPGVFVEHDTKFAGRCMEHVIKNFPALAQCEPKLRKKFIAFSILECAGNSDDLIDVDAHGNLKCEDNVYEQLLYRGSSLLTKSTKRKNNPFLRVQPNGSVMAEDENATSKTTNTAEANNSSSDKCPSNRDLLMCTGDEKSCPVHTSIHQSTATWSYYATAHELDALISSLNPSGVREKPLRETLELYRDLIASRLEQYPVAIFAVQENDRSAVLPSMVEPHRKKHDSLPRAPDMTPHNETLETMFREYLVDLEVRITTGCLGELKVNNVEKWRNAILNGSYDSQITGQLEWGIQRIRSEKYVKKSNQESSSDESEEEEDIDLFQTSTNDPGSNVTKTSNTNGSLQGGTGPETVRSLASALLQVAQSIDPKFLRHPFGPKGVCKDRNVIMHWQHYGQQRKQRWEVSLMRTTSISQLFLHYHILYDAIRWSRSIERVVCMVCRLKGDASVTLLCDECNRACHMYCLKPKLKQIPDGDWFCMQCRPEDHAPEQSTGTRKRVQTNDYIESEDSENDAKKEDDGEDDNESDVSDAELESEDDTSSTEEDDDASIEDEEEAAESLKPKIIINKKPAVKKVKQPTTISAKQPARKRTVANVQNQESQRNPPKRSRKPDAPQKEEPPSQKRKYSDSANYSNGGRRSLRLSGRN</sequence>
<evidence type="ECO:0000259" key="17">
    <source>
        <dbReference type="PROSITE" id="PS50827"/>
    </source>
</evidence>
<dbReference type="GO" id="GO:0008270">
    <property type="term" value="F:zinc ion binding"/>
    <property type="evidence" value="ECO:0007669"/>
    <property type="project" value="UniProtKB-KW"/>
</dbReference>
<dbReference type="Pfam" id="PF15613">
    <property type="entry name" value="WSD"/>
    <property type="match status" value="1"/>
</dbReference>
<feature type="compositionally biased region" description="Polar residues" evidence="15">
    <location>
        <begin position="1238"/>
        <end position="1248"/>
    </location>
</feature>
<dbReference type="GO" id="GO:0031445">
    <property type="term" value="P:regulation of heterochromatin formation"/>
    <property type="evidence" value="ECO:0007669"/>
    <property type="project" value="TreeGrafter"/>
</dbReference>
<keyword evidence="2" id="KW-0597">Phosphoprotein</keyword>
<dbReference type="FunFam" id="3.30.40.10:FF:000300">
    <property type="entry name" value="Bromodomain adjacent to zinc finger domain protein 1A"/>
    <property type="match status" value="1"/>
</dbReference>
<feature type="region of interest" description="Disordered" evidence="15">
    <location>
        <begin position="236"/>
        <end position="272"/>
    </location>
</feature>
<dbReference type="InterPro" id="IPR019787">
    <property type="entry name" value="Znf_PHD-finger"/>
</dbReference>
<dbReference type="GO" id="GO:0000228">
    <property type="term" value="C:nuclear chromosome"/>
    <property type="evidence" value="ECO:0007669"/>
    <property type="project" value="TreeGrafter"/>
</dbReference>
<dbReference type="VEuPathDB" id="VectorBase:AMAM018419"/>
<protein>
    <recommendedName>
        <fullName evidence="11">Bromodomain adjacent to zinc finger domain protein 1A</fullName>
    </recommendedName>
</protein>
<dbReference type="InterPro" id="IPR011011">
    <property type="entry name" value="Znf_FYVE_PHD"/>
</dbReference>
<keyword evidence="20" id="KW-1185">Reference proteome</keyword>
<dbReference type="InterPro" id="IPR018501">
    <property type="entry name" value="DDT_dom"/>
</dbReference>
<feature type="compositionally biased region" description="Basic and acidic residues" evidence="15">
    <location>
        <begin position="1255"/>
        <end position="1272"/>
    </location>
</feature>
<evidence type="ECO:0000256" key="15">
    <source>
        <dbReference type="SAM" id="MobiDB-lite"/>
    </source>
</evidence>
<dbReference type="PROSITE" id="PS51136">
    <property type="entry name" value="WAC"/>
    <property type="match status" value="1"/>
</dbReference>
<feature type="compositionally biased region" description="Polar residues" evidence="15">
    <location>
        <begin position="969"/>
        <end position="989"/>
    </location>
</feature>
<dbReference type="PROSITE" id="PS50827">
    <property type="entry name" value="DDT"/>
    <property type="match status" value="1"/>
</dbReference>
<evidence type="ECO:0000256" key="3">
    <source>
        <dbReference type="ARBA" id="ARBA00022723"/>
    </source>
</evidence>
<evidence type="ECO:0000256" key="4">
    <source>
        <dbReference type="ARBA" id="ARBA00022771"/>
    </source>
</evidence>
<evidence type="ECO:0000256" key="13">
    <source>
        <dbReference type="PROSITE-ProRule" id="PRU00475"/>
    </source>
</evidence>
<accession>A0A182T2Q7</accession>
<keyword evidence="10 13" id="KW-0539">Nucleus</keyword>
<dbReference type="Pfam" id="PF02791">
    <property type="entry name" value="DDT"/>
    <property type="match status" value="1"/>
</dbReference>
<proteinExistence type="predicted"/>
<reference evidence="19" key="2">
    <citation type="submission" date="2020-05" db="UniProtKB">
        <authorList>
            <consortium name="EnsemblMetazoa"/>
        </authorList>
    </citation>
    <scope>IDENTIFICATION</scope>
    <source>
        <strain evidence="19">maculatus3</strain>
    </source>
</reference>
<dbReference type="GO" id="GO:0008623">
    <property type="term" value="C:CHRAC"/>
    <property type="evidence" value="ECO:0007669"/>
    <property type="project" value="TreeGrafter"/>
</dbReference>
<feature type="coiled-coil region" evidence="14">
    <location>
        <begin position="571"/>
        <end position="598"/>
    </location>
</feature>
<feature type="compositionally biased region" description="Polar residues" evidence="15">
    <location>
        <begin position="262"/>
        <end position="271"/>
    </location>
</feature>
<dbReference type="InterPro" id="IPR001965">
    <property type="entry name" value="Znf_PHD"/>
</dbReference>
<dbReference type="Pfam" id="PF10537">
    <property type="entry name" value="WAC_Acf1_DNA_bd"/>
    <property type="match status" value="1"/>
</dbReference>
<keyword evidence="3" id="KW-0479">Metal-binding</keyword>
<dbReference type="GO" id="GO:0006355">
    <property type="term" value="P:regulation of DNA-templated transcription"/>
    <property type="evidence" value="ECO:0007669"/>
    <property type="project" value="TreeGrafter"/>
</dbReference>
<feature type="region of interest" description="Disordered" evidence="15">
    <location>
        <begin position="742"/>
        <end position="773"/>
    </location>
</feature>
<keyword evidence="7 14" id="KW-0175">Coiled coil</keyword>
<dbReference type="SUPFAM" id="SSF57903">
    <property type="entry name" value="FYVE/PHD zinc finger"/>
    <property type="match status" value="1"/>
</dbReference>
<feature type="compositionally biased region" description="Acidic residues" evidence="15">
    <location>
        <begin position="1164"/>
        <end position="1202"/>
    </location>
</feature>
<dbReference type="Proteomes" id="UP000075901">
    <property type="component" value="Unassembled WGS sequence"/>
</dbReference>
<feature type="coiled-coil region" evidence="14">
    <location>
        <begin position="295"/>
        <end position="322"/>
    </location>
</feature>
<feature type="compositionally biased region" description="Low complexity" evidence="15">
    <location>
        <begin position="250"/>
        <end position="261"/>
    </location>
</feature>
<keyword evidence="6" id="KW-0805">Transcription regulation</keyword>
<evidence type="ECO:0000259" key="16">
    <source>
        <dbReference type="PROSITE" id="PS50016"/>
    </source>
</evidence>
<dbReference type="GO" id="GO:0003677">
    <property type="term" value="F:DNA binding"/>
    <property type="evidence" value="ECO:0007669"/>
    <property type="project" value="TreeGrafter"/>
</dbReference>
<keyword evidence="8" id="KW-0103">Bromodomain</keyword>
<dbReference type="InterPro" id="IPR028941">
    <property type="entry name" value="WHIM2_dom"/>
</dbReference>
<evidence type="ECO:0000259" key="18">
    <source>
        <dbReference type="PROSITE" id="PS51136"/>
    </source>
</evidence>
<dbReference type="Gene3D" id="3.30.40.10">
    <property type="entry name" value="Zinc/RING finger domain, C3HC4 (zinc finger)"/>
    <property type="match status" value="1"/>
</dbReference>
<dbReference type="PANTHER" id="PTHR46510:SF1">
    <property type="entry name" value="BROMODOMAIN ADJACENT TO ZINC FINGER DOMAIN PROTEIN 1A"/>
    <property type="match status" value="1"/>
</dbReference>
<dbReference type="InterPro" id="IPR047171">
    <property type="entry name" value="BAZ1A"/>
</dbReference>
<reference evidence="20" key="1">
    <citation type="submission" date="2013-09" db="EMBL/GenBank/DDBJ databases">
        <title>The Genome Sequence of Anopheles maculatus species B.</title>
        <authorList>
            <consortium name="The Broad Institute Genomics Platform"/>
            <person name="Neafsey D.E."/>
            <person name="Besansky N."/>
            <person name="Howell P."/>
            <person name="Walton C."/>
            <person name="Young S.K."/>
            <person name="Zeng Q."/>
            <person name="Gargeya S."/>
            <person name="Fitzgerald M."/>
            <person name="Haas B."/>
            <person name="Abouelleil A."/>
            <person name="Allen A.W."/>
            <person name="Alvarado L."/>
            <person name="Arachchi H.M."/>
            <person name="Berlin A.M."/>
            <person name="Chapman S.B."/>
            <person name="Gainer-Dewar J."/>
            <person name="Goldberg J."/>
            <person name="Griggs A."/>
            <person name="Gujja S."/>
            <person name="Hansen M."/>
            <person name="Howarth C."/>
            <person name="Imamovic A."/>
            <person name="Ireland A."/>
            <person name="Larimer J."/>
            <person name="McCowan C."/>
            <person name="Murphy C."/>
            <person name="Pearson M."/>
            <person name="Poon T.W."/>
            <person name="Priest M."/>
            <person name="Roberts A."/>
            <person name="Saif S."/>
            <person name="Shea T."/>
            <person name="Sisk P."/>
            <person name="Sykes S."/>
            <person name="Wortman J."/>
            <person name="Nusbaum C."/>
            <person name="Birren B."/>
        </authorList>
    </citation>
    <scope>NUCLEOTIDE SEQUENCE [LARGE SCALE GENOMIC DNA]</scope>
    <source>
        <strain evidence="20">maculatus3</strain>
    </source>
</reference>
<organism evidence="19 20">
    <name type="scientific">Anopheles maculatus</name>
    <dbReference type="NCBI Taxonomy" id="74869"/>
    <lineage>
        <taxon>Eukaryota</taxon>
        <taxon>Metazoa</taxon>
        <taxon>Ecdysozoa</taxon>
        <taxon>Arthropoda</taxon>
        <taxon>Hexapoda</taxon>
        <taxon>Insecta</taxon>
        <taxon>Pterygota</taxon>
        <taxon>Neoptera</taxon>
        <taxon>Endopterygota</taxon>
        <taxon>Diptera</taxon>
        <taxon>Nematocera</taxon>
        <taxon>Culicoidea</taxon>
        <taxon>Culicidae</taxon>
        <taxon>Anophelinae</taxon>
        <taxon>Anopheles</taxon>
        <taxon>Anopheles maculatus group</taxon>
    </lineage>
</organism>
<evidence type="ECO:0000313" key="20">
    <source>
        <dbReference type="Proteomes" id="UP000075901"/>
    </source>
</evidence>
<feature type="compositionally biased region" description="Low complexity" evidence="15">
    <location>
        <begin position="1278"/>
        <end position="1291"/>
    </location>
</feature>
<keyword evidence="5" id="KW-0862">Zinc</keyword>
<dbReference type="GO" id="GO:0006338">
    <property type="term" value="P:chromatin remodeling"/>
    <property type="evidence" value="ECO:0007669"/>
    <property type="project" value="InterPro"/>
</dbReference>
<dbReference type="Pfam" id="PF00628">
    <property type="entry name" value="PHD"/>
    <property type="match status" value="1"/>
</dbReference>
<dbReference type="InterPro" id="IPR013083">
    <property type="entry name" value="Znf_RING/FYVE/PHD"/>
</dbReference>
<name>A0A182T2Q7_9DIPT</name>
<dbReference type="PANTHER" id="PTHR46510">
    <property type="entry name" value="BROMODOMAIN ADJACENT TO ZINC FINGER DOMAIN PROTEIN 1A"/>
    <property type="match status" value="1"/>
</dbReference>
<evidence type="ECO:0000256" key="11">
    <source>
        <dbReference type="ARBA" id="ARBA00068253"/>
    </source>
</evidence>
<dbReference type="GO" id="GO:0045740">
    <property type="term" value="P:positive regulation of DNA replication"/>
    <property type="evidence" value="ECO:0007669"/>
    <property type="project" value="TreeGrafter"/>
</dbReference>
<dbReference type="InterPro" id="IPR013136">
    <property type="entry name" value="WSTF_Acf1_Cbp146"/>
</dbReference>
<keyword evidence="4 12" id="KW-0863">Zinc-finger</keyword>
<evidence type="ECO:0000256" key="7">
    <source>
        <dbReference type="ARBA" id="ARBA00023054"/>
    </source>
</evidence>
<dbReference type="SMART" id="SM00249">
    <property type="entry name" value="PHD"/>
    <property type="match status" value="1"/>
</dbReference>
<dbReference type="SMART" id="SM00571">
    <property type="entry name" value="DDT"/>
    <property type="match status" value="1"/>
</dbReference>
<feature type="compositionally biased region" description="Acidic residues" evidence="15">
    <location>
        <begin position="956"/>
        <end position="967"/>
    </location>
</feature>
<evidence type="ECO:0000256" key="10">
    <source>
        <dbReference type="ARBA" id="ARBA00023242"/>
    </source>
</evidence>
<feature type="region of interest" description="Disordered" evidence="15">
    <location>
        <begin position="1132"/>
        <end position="1291"/>
    </location>
</feature>
<feature type="domain" description="PHD-type" evidence="16">
    <location>
        <begin position="1080"/>
        <end position="1130"/>
    </location>
</feature>
<evidence type="ECO:0000313" key="19">
    <source>
        <dbReference type="EnsemblMetazoa" id="AMAM018419-PA"/>
    </source>
</evidence>
<comment type="subcellular location">
    <subcellularLocation>
        <location evidence="1 13">Nucleus</location>
    </subcellularLocation>
</comment>
<evidence type="ECO:0000256" key="5">
    <source>
        <dbReference type="ARBA" id="ARBA00022833"/>
    </source>
</evidence>
<feature type="domain" description="WAC" evidence="18">
    <location>
        <begin position="22"/>
        <end position="134"/>
    </location>
</feature>
<evidence type="ECO:0000256" key="6">
    <source>
        <dbReference type="ARBA" id="ARBA00023015"/>
    </source>
</evidence>
<feature type="domain" description="DDT" evidence="17">
    <location>
        <begin position="362"/>
        <end position="427"/>
    </location>
</feature>
<dbReference type="EnsemblMetazoa" id="AMAM018419-RA">
    <property type="protein sequence ID" value="AMAM018419-PA"/>
    <property type="gene ID" value="AMAM018419"/>
</dbReference>
<feature type="region of interest" description="Disordered" evidence="15">
    <location>
        <begin position="948"/>
        <end position="995"/>
    </location>
</feature>
<evidence type="ECO:0000256" key="2">
    <source>
        <dbReference type="ARBA" id="ARBA00022553"/>
    </source>
</evidence>
<evidence type="ECO:0000256" key="8">
    <source>
        <dbReference type="ARBA" id="ARBA00023117"/>
    </source>
</evidence>
<keyword evidence="9" id="KW-0804">Transcription</keyword>
<evidence type="ECO:0000256" key="1">
    <source>
        <dbReference type="ARBA" id="ARBA00004123"/>
    </source>
</evidence>
<feature type="compositionally biased region" description="Polar residues" evidence="15">
    <location>
        <begin position="754"/>
        <end position="771"/>
    </location>
</feature>
<evidence type="ECO:0000256" key="9">
    <source>
        <dbReference type="ARBA" id="ARBA00023163"/>
    </source>
</evidence>
<evidence type="ECO:0000256" key="12">
    <source>
        <dbReference type="PROSITE-ProRule" id="PRU00146"/>
    </source>
</evidence>
<evidence type="ECO:0000256" key="14">
    <source>
        <dbReference type="SAM" id="Coils"/>
    </source>
</evidence>
<dbReference type="PROSITE" id="PS50016">
    <property type="entry name" value="ZF_PHD_2"/>
    <property type="match status" value="1"/>
</dbReference>